<dbReference type="Pfam" id="PF09837">
    <property type="entry name" value="DUF2064"/>
    <property type="match status" value="1"/>
</dbReference>
<protein>
    <submittedName>
        <fullName evidence="1">DUF2064 domain-containing protein</fullName>
    </submittedName>
</protein>
<dbReference type="InterPro" id="IPR018641">
    <property type="entry name" value="Trfase_1_rSAM/seldom-assoc"/>
</dbReference>
<sequence length="248" mass="27509">MNKINQSNKASKQTIRLVINQATLVVFCKRPKLNQGKQRLAEGSNAQCALKIAHALLACAIEDANNWQGPVVIACSSESDIQWAHSLISNAHVITQLPLGQLGNLGDRLNYVDNQLRAQGHEQLVFIGTDAPILNHQYFEATISALQSNDVALHHADDGGVIIMANKVPWPVLTHLPWSTNELSQSLSQQCRQNKLSVKYCLPGYDIDYVSDLKKLFIDLQSDTRPARKALLHTINDLFSLAKVSFHE</sequence>
<name>A0AB73BD12_9GAMM</name>
<dbReference type="Gene3D" id="3.90.550.10">
    <property type="entry name" value="Spore Coat Polysaccharide Biosynthesis Protein SpsA, Chain A"/>
    <property type="match status" value="1"/>
</dbReference>
<dbReference type="SUPFAM" id="SSF53448">
    <property type="entry name" value="Nucleotide-diphospho-sugar transferases"/>
    <property type="match status" value="1"/>
</dbReference>
<dbReference type="InterPro" id="IPR029044">
    <property type="entry name" value="Nucleotide-diphossugar_trans"/>
</dbReference>
<accession>A0AB73BD12</accession>
<dbReference type="RefSeq" id="WP_149614980.1">
    <property type="nucleotide sequence ID" value="NZ_SEUK01000054.1"/>
</dbReference>
<dbReference type="PANTHER" id="PTHR36529">
    <property type="entry name" value="SLL1095 PROTEIN"/>
    <property type="match status" value="1"/>
</dbReference>
<dbReference type="PANTHER" id="PTHR36529:SF1">
    <property type="entry name" value="GLYCOSYLTRANSFERASE"/>
    <property type="match status" value="1"/>
</dbReference>
<dbReference type="Proteomes" id="UP000324162">
    <property type="component" value="Unassembled WGS sequence"/>
</dbReference>
<dbReference type="AlphaFoldDB" id="A0AB73BD12"/>
<proteinExistence type="predicted"/>
<organism evidence="1 2">
    <name type="scientific">Pseudoalteromonas fuliginea</name>
    <dbReference type="NCBI Taxonomy" id="1872678"/>
    <lineage>
        <taxon>Bacteria</taxon>
        <taxon>Pseudomonadati</taxon>
        <taxon>Pseudomonadota</taxon>
        <taxon>Gammaproteobacteria</taxon>
        <taxon>Alteromonadales</taxon>
        <taxon>Pseudoalteromonadaceae</taxon>
        <taxon>Pseudoalteromonas</taxon>
    </lineage>
</organism>
<gene>
    <name evidence="1" type="ORF">EU508_17020</name>
</gene>
<dbReference type="EMBL" id="SEUK01000054">
    <property type="protein sequence ID" value="KAA1157432.1"/>
    <property type="molecule type" value="Genomic_DNA"/>
</dbReference>
<evidence type="ECO:0000313" key="2">
    <source>
        <dbReference type="Proteomes" id="UP000324162"/>
    </source>
</evidence>
<evidence type="ECO:0000313" key="1">
    <source>
        <dbReference type="EMBL" id="KAA1157432.1"/>
    </source>
</evidence>
<comment type="caution">
    <text evidence="1">The sequence shown here is derived from an EMBL/GenBank/DDBJ whole genome shotgun (WGS) entry which is preliminary data.</text>
</comment>
<reference evidence="1 2" key="1">
    <citation type="submission" date="2019-01" db="EMBL/GenBank/DDBJ databases">
        <title>Genome sequences of marine Pseudoalteromonas species.</title>
        <authorList>
            <person name="Boraston A.B."/>
            <person name="Hehemann J.-H."/>
            <person name="Vickers C.J."/>
            <person name="Salama-Alber O."/>
            <person name="Abe K."/>
            <person name="Hettle A.J."/>
        </authorList>
    </citation>
    <scope>NUCLEOTIDE SEQUENCE [LARGE SCALE GENOMIC DNA]</scope>
    <source>
        <strain evidence="1 2">PS42</strain>
    </source>
</reference>